<comment type="subcellular location">
    <subcellularLocation>
        <location evidence="1">Endoplasmic reticulum</location>
    </subcellularLocation>
</comment>
<dbReference type="Proteomes" id="UP001516400">
    <property type="component" value="Unassembled WGS sequence"/>
</dbReference>
<sequence>MRNDTEGLITQALLLGNVEAAVELCLKANRFADAIIIAMTGGSDLLIRTQRKYLEQSEGYVSSLISALVSEDWGSIINNCDITSWKEALAATLTHATDEDLPTLCEQLGCRLENESQGKSKVLEDAQLCYICSGSFEKLVSCWSDKAVSSNEELQELVELVTFLQKAVERKGRQVQVSGSLADLLSNYAMILASQGNLQTALNYLGSSTDQKITSLRERLFVHLGQKSAYGQPTRQKSRQSIGRQSFSNYPLYTPQNEYPASTNHFNVPASNLTGSHASHFGTNQNFNTGLSSVPQSISHAWQTPSAPAAAPRTFSPSPAPMPPTQPPKSSNFNSNIAASSTAGLSSRKYVLDPSVTSNQYGTFQRNQAFANQPIGGYPNPHSFNTSPMNPATFTNLPAQSSNIPVPAPSLNPMPLPSNIADFGNSFASAPSHIDQAQEAKELNLMNLPPPAPGWNDPPIMNKPLRNQAKRDSQHSVEPITHPLYGAVPIQQPPNQVNNGFGEDDTQRAHFGAPYNPQEAPRIFQPPPSDFTTAGGMPSAYNSGVFNQNATTSIINQAPSPVPAVQRIEKPVPVPKAPIPEEHMHMKTVFDELRNQCSCAASNPQVKRKLEDVGKNWKISMICYVKISCHQIL</sequence>
<keyword evidence="6" id="KW-0931">ER-Golgi transport</keyword>
<reference evidence="10 11" key="1">
    <citation type="journal article" date="2021" name="BMC Biol.">
        <title>Horizontally acquired antibacterial genes associated with adaptive radiation of ladybird beetles.</title>
        <authorList>
            <person name="Li H.S."/>
            <person name="Tang X.F."/>
            <person name="Huang Y.H."/>
            <person name="Xu Z.Y."/>
            <person name="Chen M.L."/>
            <person name="Du X.Y."/>
            <person name="Qiu B.Y."/>
            <person name="Chen P.T."/>
            <person name="Zhang W."/>
            <person name="Slipinski A."/>
            <person name="Escalona H.E."/>
            <person name="Waterhouse R.M."/>
            <person name="Zwick A."/>
            <person name="Pang H."/>
        </authorList>
    </citation>
    <scope>NUCLEOTIDE SEQUENCE [LARGE SCALE GENOMIC DNA]</scope>
    <source>
        <strain evidence="10">SYSU2018</strain>
    </source>
</reference>
<evidence type="ECO:0000256" key="8">
    <source>
        <dbReference type="SAM" id="MobiDB-lite"/>
    </source>
</evidence>
<evidence type="ECO:0000256" key="6">
    <source>
        <dbReference type="ARBA" id="ARBA00022892"/>
    </source>
</evidence>
<dbReference type="PANTHER" id="PTHR13923">
    <property type="entry name" value="SEC31-RELATED PROTEIN"/>
    <property type="match status" value="1"/>
</dbReference>
<proteinExistence type="predicted"/>
<evidence type="ECO:0000256" key="1">
    <source>
        <dbReference type="ARBA" id="ARBA00004240"/>
    </source>
</evidence>
<dbReference type="PANTHER" id="PTHR13923:SF11">
    <property type="entry name" value="SECRETORY 31, ISOFORM D"/>
    <property type="match status" value="1"/>
</dbReference>
<evidence type="ECO:0000313" key="10">
    <source>
        <dbReference type="EMBL" id="KAL3273448.1"/>
    </source>
</evidence>
<comment type="caution">
    <text evidence="10">The sequence shown here is derived from an EMBL/GenBank/DDBJ whole genome shotgun (WGS) entry which is preliminary data.</text>
</comment>
<evidence type="ECO:0000256" key="3">
    <source>
        <dbReference type="ARBA" id="ARBA00022574"/>
    </source>
</evidence>
<feature type="compositionally biased region" description="Pro residues" evidence="8">
    <location>
        <begin position="318"/>
        <end position="327"/>
    </location>
</feature>
<evidence type="ECO:0000313" key="11">
    <source>
        <dbReference type="Proteomes" id="UP001516400"/>
    </source>
</evidence>
<feature type="domain" description="SRCR" evidence="9">
    <location>
        <begin position="37"/>
        <end position="142"/>
    </location>
</feature>
<keyword evidence="2" id="KW-0813">Transport</keyword>
<dbReference type="Pfam" id="PF12931">
    <property type="entry name" value="TPR_Sec16"/>
    <property type="match status" value="1"/>
</dbReference>
<keyword evidence="11" id="KW-1185">Reference proteome</keyword>
<evidence type="ECO:0000256" key="5">
    <source>
        <dbReference type="ARBA" id="ARBA00022824"/>
    </source>
</evidence>
<evidence type="ECO:0000256" key="7">
    <source>
        <dbReference type="PROSITE-ProRule" id="PRU00196"/>
    </source>
</evidence>
<name>A0ABD2N417_9CUCU</name>
<feature type="region of interest" description="Disordered" evidence="8">
    <location>
        <begin position="229"/>
        <end position="249"/>
    </location>
</feature>
<keyword evidence="7" id="KW-1015">Disulfide bond</keyword>
<organism evidence="10 11">
    <name type="scientific">Cryptolaemus montrouzieri</name>
    <dbReference type="NCBI Taxonomy" id="559131"/>
    <lineage>
        <taxon>Eukaryota</taxon>
        <taxon>Metazoa</taxon>
        <taxon>Ecdysozoa</taxon>
        <taxon>Arthropoda</taxon>
        <taxon>Hexapoda</taxon>
        <taxon>Insecta</taxon>
        <taxon>Pterygota</taxon>
        <taxon>Neoptera</taxon>
        <taxon>Endopterygota</taxon>
        <taxon>Coleoptera</taxon>
        <taxon>Polyphaga</taxon>
        <taxon>Cucujiformia</taxon>
        <taxon>Coccinelloidea</taxon>
        <taxon>Coccinellidae</taxon>
        <taxon>Scymninae</taxon>
        <taxon>Scymnini</taxon>
        <taxon>Cryptolaemus</taxon>
    </lineage>
</organism>
<protein>
    <recommendedName>
        <fullName evidence="9">SRCR domain-containing protein</fullName>
    </recommendedName>
</protein>
<keyword evidence="5" id="KW-0256">Endoplasmic reticulum</keyword>
<keyword evidence="4" id="KW-0677">Repeat</keyword>
<evidence type="ECO:0000259" key="9">
    <source>
        <dbReference type="PROSITE" id="PS50287"/>
    </source>
</evidence>
<dbReference type="Gene3D" id="1.25.40.1030">
    <property type="match status" value="1"/>
</dbReference>
<feature type="compositionally biased region" description="Low complexity" evidence="8">
    <location>
        <begin position="328"/>
        <end position="337"/>
    </location>
</feature>
<dbReference type="InterPro" id="IPR024298">
    <property type="entry name" value="Sec16_Sec23-bd"/>
</dbReference>
<keyword evidence="3" id="KW-0853">WD repeat</keyword>
<evidence type="ECO:0000256" key="2">
    <source>
        <dbReference type="ARBA" id="ARBA00022448"/>
    </source>
</evidence>
<dbReference type="PROSITE" id="PS50287">
    <property type="entry name" value="SRCR_2"/>
    <property type="match status" value="1"/>
</dbReference>
<accession>A0ABD2N417</accession>
<dbReference type="InterPro" id="IPR040251">
    <property type="entry name" value="SEC31-like"/>
</dbReference>
<evidence type="ECO:0000256" key="4">
    <source>
        <dbReference type="ARBA" id="ARBA00022737"/>
    </source>
</evidence>
<dbReference type="InterPro" id="IPR001190">
    <property type="entry name" value="SRCR"/>
</dbReference>
<comment type="caution">
    <text evidence="7">Lacks conserved residue(s) required for the propagation of feature annotation.</text>
</comment>
<gene>
    <name evidence="10" type="ORF">HHI36_014892</name>
</gene>
<dbReference type="EMBL" id="JABFTP020000062">
    <property type="protein sequence ID" value="KAL3273448.1"/>
    <property type="molecule type" value="Genomic_DNA"/>
</dbReference>
<feature type="disulfide bond" evidence="7">
    <location>
        <begin position="132"/>
        <end position="142"/>
    </location>
</feature>
<dbReference type="AlphaFoldDB" id="A0ABD2N417"/>
<feature type="region of interest" description="Disordered" evidence="8">
    <location>
        <begin position="298"/>
        <end position="337"/>
    </location>
</feature>